<keyword evidence="4" id="KW-1185">Reference proteome</keyword>
<dbReference type="PANTHER" id="PTHR36700:SF1">
    <property type="entry name" value="CRISPR SYSTEM CMR SUBUNIT CMR4"/>
    <property type="match status" value="1"/>
</dbReference>
<reference evidence="3 4" key="1">
    <citation type="submission" date="2024-10" db="EMBL/GenBank/DDBJ databases">
        <authorList>
            <person name="Ratan Roy A."/>
            <person name="Morales Sandoval P.H."/>
            <person name="De Los Santos Villalobos S."/>
            <person name="Chakraborty S."/>
            <person name="Mukherjee J."/>
        </authorList>
    </citation>
    <scope>NUCLEOTIDE SEQUENCE [LARGE SCALE GENOMIC DNA]</scope>
    <source>
        <strain evidence="3 4">S1</strain>
    </source>
</reference>
<dbReference type="PANTHER" id="PTHR36700">
    <property type="entry name" value="CRISPR SYSTEM CMR SUBUNIT CMR4"/>
    <property type="match status" value="1"/>
</dbReference>
<name>A0ABW6IK26_9CYAN</name>
<dbReference type="Pfam" id="PF03787">
    <property type="entry name" value="RAMPs"/>
    <property type="match status" value="1"/>
</dbReference>
<dbReference type="InterPro" id="IPR005537">
    <property type="entry name" value="RAMP_III_fam"/>
</dbReference>
<evidence type="ECO:0000313" key="3">
    <source>
        <dbReference type="EMBL" id="MFE4108583.1"/>
    </source>
</evidence>
<comment type="caution">
    <text evidence="3">The sequence shown here is derived from an EMBL/GenBank/DDBJ whole genome shotgun (WGS) entry which is preliminary data.</text>
</comment>
<feature type="domain" description="CRISPR type III-associated protein" evidence="2">
    <location>
        <begin position="9"/>
        <end position="265"/>
    </location>
</feature>
<dbReference type="InterPro" id="IPR013410">
    <property type="entry name" value="CRISPR-assoc_RAMP_Cmr4"/>
</dbReference>
<gene>
    <name evidence="3" type="ORF">ACFVKH_20090</name>
</gene>
<proteinExistence type="predicted"/>
<dbReference type="RefSeq" id="WP_377968207.1">
    <property type="nucleotide sequence ID" value="NZ_JBHZOL010000116.1"/>
</dbReference>
<sequence>MYHKAYGIIETLAPLHVGASAGEETGNLNLIFRDQFTQTGIIPGSSIRGRFRADMRQQEKDFERWYGAEAKTGEPNSTTEGIMKFEYASILWMPVYCPNQPVVRVSCPALLKRYHKLATANMQTPTFKPYSYYGKKSGEKLFFNLGFLKLGDKDENLKHYIPNFVSDHDAYLLLVVDDTDISMIHDMALYRQSRVSLETEQKRSKKGAFFDVEALPEGTIMTFPLASRKTFQQESVQLQTFFEVAGFDKSRELYFGGLESVGFGRTQVTLKESNSNLA</sequence>
<evidence type="ECO:0000313" key="4">
    <source>
        <dbReference type="Proteomes" id="UP001600165"/>
    </source>
</evidence>
<accession>A0ABW6IK26</accession>
<evidence type="ECO:0000259" key="2">
    <source>
        <dbReference type="Pfam" id="PF03787"/>
    </source>
</evidence>
<keyword evidence="1" id="KW-0051">Antiviral defense</keyword>
<organism evidence="3 4">
    <name type="scientific">Almyronema epifaneia S1</name>
    <dbReference type="NCBI Taxonomy" id="2991925"/>
    <lineage>
        <taxon>Bacteria</taxon>
        <taxon>Bacillati</taxon>
        <taxon>Cyanobacteriota</taxon>
        <taxon>Cyanophyceae</taxon>
        <taxon>Nodosilineales</taxon>
        <taxon>Nodosilineaceae</taxon>
        <taxon>Almyronema</taxon>
        <taxon>Almyronema epifaneia</taxon>
    </lineage>
</organism>
<protein>
    <submittedName>
        <fullName evidence="3">RAMP superfamily CRISPR-associated protein</fullName>
    </submittedName>
</protein>
<dbReference type="EMBL" id="JBHZOL010000116">
    <property type="protein sequence ID" value="MFE4108583.1"/>
    <property type="molecule type" value="Genomic_DNA"/>
</dbReference>
<evidence type="ECO:0000256" key="1">
    <source>
        <dbReference type="ARBA" id="ARBA00023118"/>
    </source>
</evidence>
<dbReference type="Proteomes" id="UP001600165">
    <property type="component" value="Unassembled WGS sequence"/>
</dbReference>